<evidence type="ECO:0000259" key="1">
    <source>
        <dbReference type="Pfam" id="PF14491"/>
    </source>
</evidence>
<gene>
    <name evidence="2" type="ORF">FXN67_24905</name>
</gene>
<evidence type="ECO:0000313" key="2">
    <source>
        <dbReference type="EMBL" id="TYL73492.1"/>
    </source>
</evidence>
<dbReference type="Pfam" id="PF14491">
    <property type="entry name" value="DUF4435"/>
    <property type="match status" value="1"/>
</dbReference>
<dbReference type="InterPro" id="IPR029492">
    <property type="entry name" value="DUF4435"/>
</dbReference>
<dbReference type="Proteomes" id="UP000322977">
    <property type="component" value="Unassembled WGS sequence"/>
</dbReference>
<comment type="caution">
    <text evidence="2">The sequence shown here is derived from an EMBL/GenBank/DDBJ whole genome shotgun (WGS) entry which is preliminary data.</text>
</comment>
<protein>
    <submittedName>
        <fullName evidence="2">DUF4435 domain-containing protein</fullName>
    </submittedName>
</protein>
<dbReference type="EMBL" id="VSSY01000033">
    <property type="protein sequence ID" value="TYL73492.1"/>
    <property type="molecule type" value="Genomic_DNA"/>
</dbReference>
<sequence length="253" mass="29556">MKKNENPRPSLDEIYETLKRTSLPTVLVEGVDDIYFYRRVEEELSDIGVDMLPVGNKDGVLRLYERILSNPISAPVAYVVDKDDWVYFGIPENRSEIITTNGYSVENDLYCDGDLISLLTIPEKEKFHKDMELFLRWYTLSLVRNKVHNQENVSYREHPSKVLDDPNFYANSLKLNEGEDYPENLYNKIHSEYHNMLRGKSLLSLLIRIFSSRLEGAKYSRQQLIEFGASRKNENFRRICTSITKAFNSRDPI</sequence>
<reference evidence="2 3" key="1">
    <citation type="submission" date="2019-08" db="EMBL/GenBank/DDBJ databases">
        <title>Phenotypic and genetic characterization of extended-spectrum b-lactamase-producing hypermucoviscous Klebsiella pneumoniae from Chile.</title>
        <authorList>
            <person name="Morales-Leon F."/>
            <person name="Caro C."/>
            <person name="Opazo-Capurro A."/>
            <person name="Lincopan N."/>
            <person name="Dominguez-Yevenes M."/>
            <person name="Lima C."/>
            <person name="Bello-Toledo H."/>
            <person name="Gonzalez-Rocha G."/>
        </authorList>
    </citation>
    <scope>NUCLEOTIDE SEQUENCE [LARGE SCALE GENOMIC DNA]</scope>
    <source>
        <strain evidence="2 3">UCO-494</strain>
    </source>
</reference>
<evidence type="ECO:0000313" key="3">
    <source>
        <dbReference type="Proteomes" id="UP000322977"/>
    </source>
</evidence>
<proteinExistence type="predicted"/>
<name>A0A5D3JDJ3_KLEPN</name>
<accession>A0A5D3JDJ3</accession>
<dbReference type="RefSeq" id="WP_088296163.1">
    <property type="nucleotide sequence ID" value="NZ_CAWOYW010000265.1"/>
</dbReference>
<dbReference type="AlphaFoldDB" id="A0A5D3JDJ3"/>
<feature type="domain" description="DUF4435" evidence="1">
    <location>
        <begin position="26"/>
        <end position="132"/>
    </location>
</feature>
<organism evidence="2 3">
    <name type="scientific">Klebsiella pneumoniae</name>
    <dbReference type="NCBI Taxonomy" id="573"/>
    <lineage>
        <taxon>Bacteria</taxon>
        <taxon>Pseudomonadati</taxon>
        <taxon>Pseudomonadota</taxon>
        <taxon>Gammaproteobacteria</taxon>
        <taxon>Enterobacterales</taxon>
        <taxon>Enterobacteriaceae</taxon>
        <taxon>Klebsiella/Raoultella group</taxon>
        <taxon>Klebsiella</taxon>
        <taxon>Klebsiella pneumoniae complex</taxon>
    </lineage>
</organism>